<evidence type="ECO:0000313" key="4">
    <source>
        <dbReference type="WBParaSite" id="Hba_15479"/>
    </source>
</evidence>
<dbReference type="PANTHER" id="PTHR46560">
    <property type="entry name" value="CYPHER, ISOFORM B"/>
    <property type="match status" value="1"/>
</dbReference>
<feature type="compositionally biased region" description="Polar residues" evidence="1">
    <location>
        <begin position="272"/>
        <end position="301"/>
    </location>
</feature>
<keyword evidence="3" id="KW-1185">Reference proteome</keyword>
<feature type="region of interest" description="Disordered" evidence="1">
    <location>
        <begin position="225"/>
        <end position="301"/>
    </location>
</feature>
<proteinExistence type="predicted"/>
<feature type="domain" description="ZP" evidence="2">
    <location>
        <begin position="1"/>
        <end position="180"/>
    </location>
</feature>
<dbReference type="PANTHER" id="PTHR46560:SF12">
    <property type="entry name" value="ZP DOMAIN-CONTAINING PROTEIN"/>
    <property type="match status" value="1"/>
</dbReference>
<dbReference type="PROSITE" id="PS51034">
    <property type="entry name" value="ZP_2"/>
    <property type="match status" value="1"/>
</dbReference>
<evidence type="ECO:0000256" key="1">
    <source>
        <dbReference type="SAM" id="MobiDB-lite"/>
    </source>
</evidence>
<accession>A0A1I7XDQ5</accession>
<dbReference type="WBParaSite" id="Hba_15479">
    <property type="protein sequence ID" value="Hba_15479"/>
    <property type="gene ID" value="Hba_15479"/>
</dbReference>
<organism evidence="3 4">
    <name type="scientific">Heterorhabditis bacteriophora</name>
    <name type="common">Entomopathogenic nematode worm</name>
    <dbReference type="NCBI Taxonomy" id="37862"/>
    <lineage>
        <taxon>Eukaryota</taxon>
        <taxon>Metazoa</taxon>
        <taxon>Ecdysozoa</taxon>
        <taxon>Nematoda</taxon>
        <taxon>Chromadorea</taxon>
        <taxon>Rhabditida</taxon>
        <taxon>Rhabditina</taxon>
        <taxon>Rhabditomorpha</taxon>
        <taxon>Strongyloidea</taxon>
        <taxon>Heterorhabditidae</taxon>
        <taxon>Heterorhabditis</taxon>
    </lineage>
</organism>
<dbReference type="AlphaFoldDB" id="A0A1I7XDQ5"/>
<name>A0A1I7XDQ5_HETBA</name>
<sequence length="301" mass="33606">MAILKLDLNAQHCGIRYDEELDLYSLTVDVHSHPILIVDDDKSVNITCKGKNNSTKSKDRDSKDFTLAVFDNGFPIQEVEYAKKYSLQIQSLSSQSSNIQVGICTTTGAGNMTVELTDERGCSILPSLLSDFSRTNSGIAADIHSMFRFPIIEQITFTCQVSICGRHCEENSCTDERTPVSRLLDRTTTVIDSDDVQYVSTTVTVFKRKEEGLLKPNFFDERRNSGASYASVKQKPRRTQLPNVDYGLPVSRSSDGSSEFRGDIYRRPEVRLSNSTFMTPSNTMETDLDSSPSSNQASSYH</sequence>
<dbReference type="Proteomes" id="UP000095283">
    <property type="component" value="Unplaced"/>
</dbReference>
<protein>
    <submittedName>
        <fullName evidence="4">ZP domain-containing protein</fullName>
    </submittedName>
</protein>
<evidence type="ECO:0000259" key="2">
    <source>
        <dbReference type="PROSITE" id="PS51034"/>
    </source>
</evidence>
<dbReference type="InterPro" id="IPR001507">
    <property type="entry name" value="ZP_dom"/>
</dbReference>
<evidence type="ECO:0000313" key="3">
    <source>
        <dbReference type="Proteomes" id="UP000095283"/>
    </source>
</evidence>
<feature type="compositionally biased region" description="Basic and acidic residues" evidence="1">
    <location>
        <begin position="258"/>
        <end position="270"/>
    </location>
</feature>
<reference evidence="4" key="1">
    <citation type="submission" date="2016-11" db="UniProtKB">
        <authorList>
            <consortium name="WormBaseParasite"/>
        </authorList>
    </citation>
    <scope>IDENTIFICATION</scope>
</reference>